<dbReference type="RefSeq" id="YP_010769043.1">
    <property type="nucleotide sequence ID" value="NC_073862.1"/>
</dbReference>
<dbReference type="KEGG" id="vg:80397949"/>
<evidence type="ECO:0000256" key="6">
    <source>
        <dbReference type="ARBA" id="ARBA00023296"/>
    </source>
</evidence>
<dbReference type="Proteomes" id="UP000677292">
    <property type="component" value="Segment"/>
</dbReference>
<keyword evidence="9" id="KW-1185">Reference proteome</keyword>
<comment type="similarity">
    <text evidence="7">Belongs to the Leviviricetes maturation protein family.</text>
</comment>
<name>A0A8S5L247_9VIRU</name>
<dbReference type="GeneID" id="80397949"/>
<dbReference type="InterPro" id="IPR005563">
    <property type="entry name" value="A_protein"/>
</dbReference>
<sequence length="376" mass="41875">MNRVIYDTLDTWGTFHEVSSKTPNFNKLRKLGQRLPIKDYDWWRQDGQSPRVMTYNGLRSDRDVGNMSSLRSVFLNGQLSNGLMVVKDNRMRESIQQVTNRVLEKVRDSDVNLGVALGEHRETAAFVSSAMLKTARSYKQLRRGDVSGALQTLTGRRNNAWKDIPGVASNTWLAYSYGLRPLLADVHGACEALDKRGKPFVPVKSVRSSTSGSVTLTADSYSGKSRYVRTVTGQYKTRAEVRFMVSNPLVHSLDSVGLTNPLAIAWELVPFSFVVDWFVPVGKFITGIVPPQGVQFVDGWISLQARGAFYGSTSVPSTPTTSPGWNTSCQASEVLKYRRILSGFPRYHLVVPDVSLSRTQIASGLALLWQTAARFR</sequence>
<evidence type="ECO:0000313" key="8">
    <source>
        <dbReference type="EMBL" id="DAD51194.1"/>
    </source>
</evidence>
<evidence type="ECO:0000256" key="4">
    <source>
        <dbReference type="ARBA" id="ARBA00022844"/>
    </source>
</evidence>
<comment type="subcellular location">
    <subcellularLocation>
        <location evidence="1">Virion</location>
    </subcellularLocation>
</comment>
<dbReference type="GO" id="GO:0044423">
    <property type="term" value="C:virion component"/>
    <property type="evidence" value="ECO:0007669"/>
    <property type="project" value="UniProtKB-KW"/>
</dbReference>
<evidence type="ECO:0000256" key="7">
    <source>
        <dbReference type="ARBA" id="ARBA00035110"/>
    </source>
</evidence>
<proteinExistence type="inferred from homology"/>
<dbReference type="Pfam" id="PF03863">
    <property type="entry name" value="Phage_mat-A"/>
    <property type="match status" value="1"/>
</dbReference>
<dbReference type="EMBL" id="BK013749">
    <property type="protein sequence ID" value="DAD51194.1"/>
    <property type="molecule type" value="Genomic_RNA"/>
</dbReference>
<keyword evidence="3" id="KW-1161">Viral attachment to host cell</keyword>
<keyword evidence="4" id="KW-0946">Virion</keyword>
<keyword evidence="6" id="KW-1160">Virus entry into host cell</keyword>
<accession>A0A8S5L247</accession>
<reference evidence="8" key="1">
    <citation type="submission" date="2020-09" db="EMBL/GenBank/DDBJ databases">
        <title>Leviviricetes taxonomy.</title>
        <authorList>
            <person name="Stockdale S.R."/>
            <person name="Callanan J."/>
            <person name="Adriaenssens E.M."/>
            <person name="Kuhn J.H."/>
            <person name="Rumnieks J."/>
            <person name="Shkoporov A."/>
            <person name="Draper L.A."/>
            <person name="Ross P."/>
            <person name="Hill C."/>
        </authorList>
    </citation>
    <scope>NUCLEOTIDE SEQUENCE</scope>
</reference>
<evidence type="ECO:0000256" key="3">
    <source>
        <dbReference type="ARBA" id="ARBA00022804"/>
    </source>
</evidence>
<keyword evidence="5" id="KW-1175">Viral attachment to host cell pilus</keyword>
<evidence type="ECO:0000256" key="5">
    <source>
        <dbReference type="ARBA" id="ARBA00023104"/>
    </source>
</evidence>
<keyword evidence="2" id="KW-0945">Host-virus interaction</keyword>
<evidence type="ECO:0000313" key="9">
    <source>
        <dbReference type="Proteomes" id="UP000677292"/>
    </source>
</evidence>
<organism evidence="8 9">
    <name type="scientific">ssRNA phage SRR7976325_13</name>
    <dbReference type="NCBI Taxonomy" id="2786700"/>
    <lineage>
        <taxon>Viruses</taxon>
        <taxon>Riboviria</taxon>
        <taxon>Orthornavirae</taxon>
        <taxon>Lenarviricota</taxon>
        <taxon>Leviviricetes</taxon>
        <taxon>Norzivirales</taxon>
        <taxon>Fiersviridae</taxon>
        <taxon>Andhasavirus</taxon>
        <taxon>Andhasavirus borborocola</taxon>
    </lineage>
</organism>
<evidence type="ECO:0000256" key="1">
    <source>
        <dbReference type="ARBA" id="ARBA00004328"/>
    </source>
</evidence>
<dbReference type="GO" id="GO:0039666">
    <property type="term" value="P:virion attachment to host cell pilus"/>
    <property type="evidence" value="ECO:0007669"/>
    <property type="project" value="UniProtKB-KW"/>
</dbReference>
<gene>
    <name evidence="8" type="primary">SRR7976325_13_1</name>
</gene>
<evidence type="ECO:0000256" key="2">
    <source>
        <dbReference type="ARBA" id="ARBA00022581"/>
    </source>
</evidence>
<protein>
    <submittedName>
        <fullName evidence="8">Maturation protein</fullName>
    </submittedName>
</protein>